<dbReference type="GeneID" id="8778321"/>
<proteinExistence type="predicted"/>
<comment type="cofactor">
    <cofactor evidence="1">
        <name>Zn(2+)</name>
        <dbReference type="ChEBI" id="CHEBI:29105"/>
    </cofactor>
</comment>
<dbReference type="Pfam" id="PF00753">
    <property type="entry name" value="Lactamase_B"/>
    <property type="match status" value="1"/>
</dbReference>
<keyword evidence="3" id="KW-0378">Hydrolase</keyword>
<evidence type="ECO:0000313" key="7">
    <source>
        <dbReference type="Proteomes" id="UP000002613"/>
    </source>
</evidence>
<dbReference type="HOGENOM" id="CLU_030571_5_1_2"/>
<dbReference type="eggNOG" id="arCOG00504">
    <property type="taxonomic scope" value="Archaea"/>
</dbReference>
<dbReference type="InterPro" id="IPR036866">
    <property type="entry name" value="RibonucZ/Hydroxyglut_hydro"/>
</dbReference>
<organism evidence="6 7">
    <name type="scientific">Ferroglobus placidus (strain DSM 10642 / AEDII12DO)</name>
    <dbReference type="NCBI Taxonomy" id="589924"/>
    <lineage>
        <taxon>Archaea</taxon>
        <taxon>Methanobacteriati</taxon>
        <taxon>Methanobacteriota</taxon>
        <taxon>Archaeoglobi</taxon>
        <taxon>Archaeoglobales</taxon>
        <taxon>Archaeoglobaceae</taxon>
        <taxon>Ferroglobus</taxon>
    </lineage>
</organism>
<keyword evidence="2" id="KW-0479">Metal-binding</keyword>
<dbReference type="PaxDb" id="589924-Ferp_0815"/>
<feature type="domain" description="Metallo-beta-lactamase" evidence="5">
    <location>
        <begin position="11"/>
        <end position="187"/>
    </location>
</feature>
<dbReference type="InterPro" id="IPR001279">
    <property type="entry name" value="Metallo-B-lactamas"/>
</dbReference>
<dbReference type="InterPro" id="IPR051453">
    <property type="entry name" value="MBL_Glyoxalase_II"/>
</dbReference>
<dbReference type="GO" id="GO:0016787">
    <property type="term" value="F:hydrolase activity"/>
    <property type="evidence" value="ECO:0007669"/>
    <property type="project" value="UniProtKB-KW"/>
</dbReference>
<evidence type="ECO:0000256" key="2">
    <source>
        <dbReference type="ARBA" id="ARBA00022723"/>
    </source>
</evidence>
<dbReference type="Gene3D" id="3.60.15.10">
    <property type="entry name" value="Ribonuclease Z/Hydroxyacylglutathione hydrolase-like"/>
    <property type="match status" value="1"/>
</dbReference>
<dbReference type="RefSeq" id="WP_012965326.1">
    <property type="nucleotide sequence ID" value="NC_013849.1"/>
</dbReference>
<reference evidence="6 7" key="2">
    <citation type="journal article" date="2011" name="Stand. Genomic Sci.">
        <title>Complete genome sequence of Ferroglobus placidus AEDII12DO.</title>
        <authorList>
            <person name="Anderson I."/>
            <person name="Risso C."/>
            <person name="Holmes D."/>
            <person name="Lucas S."/>
            <person name="Copeland A."/>
            <person name="Lapidus A."/>
            <person name="Cheng J.F."/>
            <person name="Bruce D."/>
            <person name="Goodwin L."/>
            <person name="Pitluck S."/>
            <person name="Saunders E."/>
            <person name="Brettin T."/>
            <person name="Detter J.C."/>
            <person name="Han C."/>
            <person name="Tapia R."/>
            <person name="Larimer F."/>
            <person name="Land M."/>
            <person name="Hauser L."/>
            <person name="Woyke T."/>
            <person name="Lovley D."/>
            <person name="Kyrpides N."/>
            <person name="Ivanova N."/>
        </authorList>
    </citation>
    <scope>NUCLEOTIDE SEQUENCE [LARGE SCALE GENOMIC DNA]</scope>
    <source>
        <strain evidence="7">DSM 10642 / AEDII12DO</strain>
    </source>
</reference>
<dbReference type="PANTHER" id="PTHR46233:SF3">
    <property type="entry name" value="HYDROXYACYLGLUTATHIONE HYDROLASE GLOC"/>
    <property type="match status" value="1"/>
</dbReference>
<protein>
    <recommendedName>
        <fullName evidence="5">Metallo-beta-lactamase domain-containing protein</fullName>
    </recommendedName>
</protein>
<evidence type="ECO:0000313" key="6">
    <source>
        <dbReference type="EMBL" id="ADC64983.1"/>
    </source>
</evidence>
<dbReference type="Proteomes" id="UP000002613">
    <property type="component" value="Chromosome"/>
</dbReference>
<reference evidence="7" key="1">
    <citation type="submission" date="2010-02" db="EMBL/GenBank/DDBJ databases">
        <title>Complete sequence of Ferroglobus placidus DSM 10642.</title>
        <authorList>
            <consortium name="US DOE Joint Genome Institute"/>
            <person name="Lucas S."/>
            <person name="Copeland A."/>
            <person name="Lapidus A."/>
            <person name="Cheng J.-F."/>
            <person name="Bruce D."/>
            <person name="Goodwin L."/>
            <person name="Pitluck S."/>
            <person name="Saunders E."/>
            <person name="Brettin T."/>
            <person name="Detter J.C."/>
            <person name="Han C."/>
            <person name="Tapia R."/>
            <person name="Larimer F."/>
            <person name="Land M."/>
            <person name="Hauser L."/>
            <person name="Kyrpides N."/>
            <person name="Ivanova N."/>
            <person name="Holmes D."/>
            <person name="Lovley D."/>
            <person name="Kyrpides N."/>
            <person name="Anderson I.J."/>
            <person name="Woyke T."/>
        </authorList>
    </citation>
    <scope>NUCLEOTIDE SEQUENCE [LARGE SCALE GENOMIC DNA]</scope>
    <source>
        <strain evidence="7">DSM 10642 / AEDII12DO</strain>
    </source>
</reference>
<dbReference type="PANTHER" id="PTHR46233">
    <property type="entry name" value="HYDROXYACYLGLUTATHIONE HYDROLASE GLOC"/>
    <property type="match status" value="1"/>
</dbReference>
<dbReference type="STRING" id="589924.Ferp_0815"/>
<evidence type="ECO:0000256" key="4">
    <source>
        <dbReference type="ARBA" id="ARBA00022833"/>
    </source>
</evidence>
<dbReference type="AlphaFoldDB" id="D3RWX0"/>
<dbReference type="CDD" id="cd06262">
    <property type="entry name" value="metallo-hydrolase-like_MBL-fold"/>
    <property type="match status" value="1"/>
</dbReference>
<dbReference type="SUPFAM" id="SSF56281">
    <property type="entry name" value="Metallo-hydrolase/oxidoreductase"/>
    <property type="match status" value="1"/>
</dbReference>
<dbReference type="SMART" id="SM00849">
    <property type="entry name" value="Lactamase_B"/>
    <property type="match status" value="1"/>
</dbReference>
<dbReference type="GO" id="GO:0046872">
    <property type="term" value="F:metal ion binding"/>
    <property type="evidence" value="ECO:0007669"/>
    <property type="project" value="UniProtKB-KW"/>
</dbReference>
<sequence>MIHRIVAPPLAANVYFIDDEKKAVVDTGGDAVFLVERLKKFVNPKEIDYIILTHSHFDHAAATADLKRICGAKVVIHPDEYEFVKSTGFSTVFFNIKYPPFSPDVEVDEGDYIDLGELSLRVLHTPGHTPGSICLYEEDEKILFSGDTVFPNGAFGRVDLPGGNARDLINSLKRLASLDVEVMYPGHENPVKNASEHIKLSYRIASSFL</sequence>
<name>D3RWX0_FERPA</name>
<dbReference type="KEGG" id="fpl:Ferp_0815"/>
<dbReference type="EMBL" id="CP001899">
    <property type="protein sequence ID" value="ADC64983.1"/>
    <property type="molecule type" value="Genomic_DNA"/>
</dbReference>
<keyword evidence="4" id="KW-0862">Zinc</keyword>
<evidence type="ECO:0000259" key="5">
    <source>
        <dbReference type="SMART" id="SM00849"/>
    </source>
</evidence>
<gene>
    <name evidence="6" type="ordered locus">Ferp_0815</name>
</gene>
<dbReference type="OrthoDB" id="197151at2157"/>
<keyword evidence="7" id="KW-1185">Reference proteome</keyword>
<accession>D3RWX0</accession>
<evidence type="ECO:0000256" key="1">
    <source>
        <dbReference type="ARBA" id="ARBA00001947"/>
    </source>
</evidence>
<evidence type="ECO:0000256" key="3">
    <source>
        <dbReference type="ARBA" id="ARBA00022801"/>
    </source>
</evidence>